<feature type="transmembrane region" description="Helical" evidence="5">
    <location>
        <begin position="136"/>
        <end position="154"/>
    </location>
</feature>
<feature type="transmembrane region" description="Helical" evidence="5">
    <location>
        <begin position="78"/>
        <end position="99"/>
    </location>
</feature>
<evidence type="ECO:0000256" key="3">
    <source>
        <dbReference type="ARBA" id="ARBA00022989"/>
    </source>
</evidence>
<comment type="subcellular location">
    <subcellularLocation>
        <location evidence="1">Membrane</location>
        <topology evidence="1">Multi-pass membrane protein</topology>
    </subcellularLocation>
</comment>
<feature type="transmembrane region" description="Helical" evidence="5">
    <location>
        <begin position="190"/>
        <end position="211"/>
    </location>
</feature>
<name>A0ABT0PC05_9GAMM</name>
<evidence type="ECO:0000259" key="7">
    <source>
        <dbReference type="Pfam" id="PF00892"/>
    </source>
</evidence>
<protein>
    <submittedName>
        <fullName evidence="8">DMT family transporter</fullName>
    </submittedName>
</protein>
<evidence type="ECO:0000256" key="4">
    <source>
        <dbReference type="ARBA" id="ARBA00023136"/>
    </source>
</evidence>
<dbReference type="SUPFAM" id="SSF103481">
    <property type="entry name" value="Multidrug resistance efflux transporter EmrE"/>
    <property type="match status" value="2"/>
</dbReference>
<gene>
    <name evidence="8" type="ORF">M3P05_02680</name>
</gene>
<keyword evidence="3 5" id="KW-1133">Transmembrane helix</keyword>
<feature type="transmembrane region" description="Helical" evidence="5">
    <location>
        <begin position="105"/>
        <end position="127"/>
    </location>
</feature>
<accession>A0ABT0PC05</accession>
<dbReference type="EMBL" id="JAMFLX010000003">
    <property type="protein sequence ID" value="MCL6268855.1"/>
    <property type="molecule type" value="Genomic_DNA"/>
</dbReference>
<dbReference type="Pfam" id="PF00892">
    <property type="entry name" value="EamA"/>
    <property type="match status" value="2"/>
</dbReference>
<keyword evidence="2 5" id="KW-0812">Transmembrane</keyword>
<feature type="domain" description="EamA" evidence="7">
    <location>
        <begin position="162"/>
        <end position="289"/>
    </location>
</feature>
<dbReference type="InterPro" id="IPR000620">
    <property type="entry name" value="EamA_dom"/>
</dbReference>
<dbReference type="RefSeq" id="WP_249697693.1">
    <property type="nucleotide sequence ID" value="NZ_JAMFLX010000003.1"/>
</dbReference>
<evidence type="ECO:0000256" key="6">
    <source>
        <dbReference type="SAM" id="SignalP"/>
    </source>
</evidence>
<organism evidence="8 9">
    <name type="scientific">Parendozoicomonas callyspongiae</name>
    <dbReference type="NCBI Taxonomy" id="2942213"/>
    <lineage>
        <taxon>Bacteria</taxon>
        <taxon>Pseudomonadati</taxon>
        <taxon>Pseudomonadota</taxon>
        <taxon>Gammaproteobacteria</taxon>
        <taxon>Oceanospirillales</taxon>
        <taxon>Endozoicomonadaceae</taxon>
        <taxon>Parendozoicomonas</taxon>
    </lineage>
</organism>
<feature type="signal peptide" evidence="6">
    <location>
        <begin position="1"/>
        <end position="28"/>
    </location>
</feature>
<feature type="transmembrane region" description="Helical" evidence="5">
    <location>
        <begin position="272"/>
        <end position="289"/>
    </location>
</feature>
<feature type="transmembrane region" description="Helical" evidence="5">
    <location>
        <begin position="48"/>
        <end position="66"/>
    </location>
</feature>
<dbReference type="InterPro" id="IPR037185">
    <property type="entry name" value="EmrE-like"/>
</dbReference>
<evidence type="ECO:0000256" key="1">
    <source>
        <dbReference type="ARBA" id="ARBA00004141"/>
    </source>
</evidence>
<feature type="chain" id="PRO_5045605812" evidence="6">
    <location>
        <begin position="29"/>
        <end position="306"/>
    </location>
</feature>
<comment type="caution">
    <text evidence="8">The sequence shown here is derived from an EMBL/GenBank/DDBJ whole genome shotgun (WGS) entry which is preliminary data.</text>
</comment>
<feature type="domain" description="EamA" evidence="7">
    <location>
        <begin position="15"/>
        <end position="150"/>
    </location>
</feature>
<evidence type="ECO:0000313" key="9">
    <source>
        <dbReference type="Proteomes" id="UP001203338"/>
    </source>
</evidence>
<evidence type="ECO:0000313" key="8">
    <source>
        <dbReference type="EMBL" id="MCL6268855.1"/>
    </source>
</evidence>
<evidence type="ECO:0000256" key="5">
    <source>
        <dbReference type="SAM" id="Phobius"/>
    </source>
</evidence>
<keyword evidence="9" id="KW-1185">Reference proteome</keyword>
<evidence type="ECO:0000256" key="2">
    <source>
        <dbReference type="ARBA" id="ARBA00022692"/>
    </source>
</evidence>
<dbReference type="PANTHER" id="PTHR22911">
    <property type="entry name" value="ACYL-MALONYL CONDENSING ENZYME-RELATED"/>
    <property type="match status" value="1"/>
</dbReference>
<dbReference type="PANTHER" id="PTHR22911:SF6">
    <property type="entry name" value="SOLUTE CARRIER FAMILY 35 MEMBER G1"/>
    <property type="match status" value="1"/>
</dbReference>
<feature type="transmembrane region" description="Helical" evidence="5">
    <location>
        <begin position="160"/>
        <end position="178"/>
    </location>
</feature>
<reference evidence="8 9" key="1">
    <citation type="submission" date="2022-05" db="EMBL/GenBank/DDBJ databases">
        <authorList>
            <person name="Park J.-S."/>
        </authorList>
    </citation>
    <scope>NUCLEOTIDE SEQUENCE [LARGE SCALE GENOMIC DNA]</scope>
    <source>
        <strain evidence="8 9">2012CJ34-2</strain>
    </source>
</reference>
<sequence length="306" mass="33556">MSQSMKNSTFHAPLLGAFWMLASGLAFAVVNSTVQWVSFKQGFESANVALYQYGIATIVLLPWMARQGFRASLQTNHLTFHIIRVATAVTGVQFWLWAMAWPVPIWQAIALLMTSPLFVVIGSALFLKEKVTLTRWLATVIGFIGAMIILEPWGESFHESALLPVTAALFWAAYSLMTKAQCKTESPTTLVFYLFALTVPFNLFISLPVLALPEANMWPLLLVAGGLTGFAQLALTKAYQSAEAAFIQPFDLAKLPLNVLIGFLVMGSVPPGKMWLGAALIVGATLFITHRENKQAQTENKNLVTS</sequence>
<keyword evidence="6" id="KW-0732">Signal</keyword>
<keyword evidence="4 5" id="KW-0472">Membrane</keyword>
<proteinExistence type="predicted"/>
<dbReference type="Proteomes" id="UP001203338">
    <property type="component" value="Unassembled WGS sequence"/>
</dbReference>